<evidence type="ECO:0000313" key="2">
    <source>
        <dbReference type="Proteomes" id="UP000199569"/>
    </source>
</evidence>
<gene>
    <name evidence="1" type="ORF">SAMN02927923_00815</name>
</gene>
<keyword evidence="2" id="KW-1185">Reference proteome</keyword>
<protein>
    <submittedName>
        <fullName evidence="1">Short chain dehydrogenase</fullName>
    </submittedName>
</protein>
<evidence type="ECO:0000313" key="1">
    <source>
        <dbReference type="EMBL" id="SCY19511.1"/>
    </source>
</evidence>
<dbReference type="Gene3D" id="3.40.50.720">
    <property type="entry name" value="NAD(P)-binding Rossmann-like Domain"/>
    <property type="match status" value="1"/>
</dbReference>
<dbReference type="AlphaFoldDB" id="A0A1G5DYJ4"/>
<dbReference type="Pfam" id="PF00106">
    <property type="entry name" value="adh_short"/>
    <property type="match status" value="1"/>
</dbReference>
<proteinExistence type="predicted"/>
<dbReference type="RefSeq" id="WP_244510389.1">
    <property type="nucleotide sequence ID" value="NZ_FMVJ01000003.1"/>
</dbReference>
<organism evidence="1 2">
    <name type="scientific">Microvirga guangxiensis</name>
    <dbReference type="NCBI Taxonomy" id="549386"/>
    <lineage>
        <taxon>Bacteria</taxon>
        <taxon>Pseudomonadati</taxon>
        <taxon>Pseudomonadota</taxon>
        <taxon>Alphaproteobacteria</taxon>
        <taxon>Hyphomicrobiales</taxon>
        <taxon>Methylobacteriaceae</taxon>
        <taxon>Microvirga</taxon>
    </lineage>
</organism>
<dbReference type="SUPFAM" id="SSF51735">
    <property type="entry name" value="NAD(P)-binding Rossmann-fold domains"/>
    <property type="match status" value="1"/>
</dbReference>
<dbReference type="InterPro" id="IPR002347">
    <property type="entry name" value="SDR_fam"/>
</dbReference>
<reference evidence="1 2" key="1">
    <citation type="submission" date="2016-10" db="EMBL/GenBank/DDBJ databases">
        <authorList>
            <person name="de Groot N.N."/>
        </authorList>
    </citation>
    <scope>NUCLEOTIDE SEQUENCE [LARGE SCALE GENOMIC DNA]</scope>
    <source>
        <strain evidence="1 2">CGMCC 1.7666</strain>
    </source>
</reference>
<name>A0A1G5DYJ4_9HYPH</name>
<dbReference type="Proteomes" id="UP000199569">
    <property type="component" value="Unassembled WGS sequence"/>
</dbReference>
<dbReference type="EMBL" id="FMVJ01000003">
    <property type="protein sequence ID" value="SCY19511.1"/>
    <property type="molecule type" value="Genomic_DNA"/>
</dbReference>
<dbReference type="STRING" id="549386.SAMN02927923_00815"/>
<accession>A0A1G5DYJ4</accession>
<sequence length="50" mass="5033">MARDMAGLSVVITGASSGIGRVAARIFAQRGAGLTLAARRAELAEAACML</sequence>
<dbReference type="InterPro" id="IPR036291">
    <property type="entry name" value="NAD(P)-bd_dom_sf"/>
</dbReference>